<organism evidence="4 5">
    <name type="scientific">Sphingomonas sanxanigenens DSM 19645 = NX02</name>
    <dbReference type="NCBI Taxonomy" id="1123269"/>
    <lineage>
        <taxon>Bacteria</taxon>
        <taxon>Pseudomonadati</taxon>
        <taxon>Pseudomonadota</taxon>
        <taxon>Alphaproteobacteria</taxon>
        <taxon>Sphingomonadales</taxon>
        <taxon>Sphingomonadaceae</taxon>
        <taxon>Sphingomonas</taxon>
    </lineage>
</organism>
<dbReference type="Pfam" id="PF00072">
    <property type="entry name" value="Response_reg"/>
    <property type="match status" value="1"/>
</dbReference>
<evidence type="ECO:0000313" key="4">
    <source>
        <dbReference type="EMBL" id="AHE56060.1"/>
    </source>
</evidence>
<dbReference type="PROSITE" id="PS50110">
    <property type="entry name" value="RESPONSE_REGULATORY"/>
    <property type="match status" value="1"/>
</dbReference>
<dbReference type="SMART" id="SM00448">
    <property type="entry name" value="REC"/>
    <property type="match status" value="1"/>
</dbReference>
<evidence type="ECO:0000256" key="2">
    <source>
        <dbReference type="PROSITE-ProRule" id="PRU00169"/>
    </source>
</evidence>
<dbReference type="RefSeq" id="WP_025294193.1">
    <property type="nucleotide sequence ID" value="NZ_CP006644.1"/>
</dbReference>
<dbReference type="Gene3D" id="3.40.50.2300">
    <property type="match status" value="1"/>
</dbReference>
<keyword evidence="5" id="KW-1185">Reference proteome</keyword>
<dbReference type="GO" id="GO:0000160">
    <property type="term" value="P:phosphorelay signal transduction system"/>
    <property type="evidence" value="ECO:0007669"/>
    <property type="project" value="InterPro"/>
</dbReference>
<dbReference type="PANTHER" id="PTHR44591:SF25">
    <property type="entry name" value="CHEMOTAXIS TWO-COMPONENT RESPONSE REGULATOR"/>
    <property type="match status" value="1"/>
</dbReference>
<dbReference type="InterPro" id="IPR001789">
    <property type="entry name" value="Sig_transdc_resp-reg_receiver"/>
</dbReference>
<dbReference type="InterPro" id="IPR050595">
    <property type="entry name" value="Bact_response_regulator"/>
</dbReference>
<protein>
    <recommendedName>
        <fullName evidence="3">Response regulatory domain-containing protein</fullName>
    </recommendedName>
</protein>
<evidence type="ECO:0000256" key="1">
    <source>
        <dbReference type="ARBA" id="ARBA00022553"/>
    </source>
</evidence>
<dbReference type="AlphaFoldDB" id="W0AK74"/>
<dbReference type="HOGENOM" id="CLU_000445_69_8_5"/>
<dbReference type="STRING" id="1123269.NX02_22185"/>
<dbReference type="KEGG" id="ssan:NX02_22185"/>
<dbReference type="InterPro" id="IPR011006">
    <property type="entry name" value="CheY-like_superfamily"/>
</dbReference>
<evidence type="ECO:0000259" key="3">
    <source>
        <dbReference type="PROSITE" id="PS50110"/>
    </source>
</evidence>
<dbReference type="eggNOG" id="COG4566">
    <property type="taxonomic scope" value="Bacteria"/>
</dbReference>
<dbReference type="PATRIC" id="fig|1123269.5.peg.4338"/>
<feature type="domain" description="Response regulatory" evidence="3">
    <location>
        <begin position="3"/>
        <end position="115"/>
    </location>
</feature>
<dbReference type="Proteomes" id="UP000018851">
    <property type="component" value="Chromosome"/>
</dbReference>
<dbReference type="OrthoDB" id="9782655at2"/>
<accession>W0AK74</accession>
<reference evidence="4 5" key="1">
    <citation type="submission" date="2013-07" db="EMBL/GenBank/DDBJ databases">
        <title>Completed genome of Sphingomonas sanxanigenens NX02.</title>
        <authorList>
            <person name="Ma T."/>
            <person name="Huang H."/>
            <person name="Wu M."/>
            <person name="Li X."/>
            <person name="Li G."/>
        </authorList>
    </citation>
    <scope>NUCLEOTIDE SEQUENCE [LARGE SCALE GENOMIC DNA]</scope>
    <source>
        <strain evidence="4 5">NX02</strain>
    </source>
</reference>
<feature type="modified residue" description="4-aspartylphosphate" evidence="2">
    <location>
        <position position="52"/>
    </location>
</feature>
<dbReference type="EMBL" id="CP006644">
    <property type="protein sequence ID" value="AHE56060.1"/>
    <property type="molecule type" value="Genomic_DNA"/>
</dbReference>
<keyword evidence="1 2" id="KW-0597">Phosphoprotein</keyword>
<sequence>MKSIAIVDDDEDVAAALGSLVDSMNARPEIFHSADDYLASLRWRAVDMVISDVQMPGTSGLELARILQGTGVPLILITAFPSLELERQAMAHGVRRFMRKPFDPAALIACIEAILDG</sequence>
<proteinExistence type="predicted"/>
<gene>
    <name evidence="4" type="ORF">NX02_22185</name>
</gene>
<name>W0AK74_9SPHN</name>
<dbReference type="PANTHER" id="PTHR44591">
    <property type="entry name" value="STRESS RESPONSE REGULATOR PROTEIN 1"/>
    <property type="match status" value="1"/>
</dbReference>
<evidence type="ECO:0000313" key="5">
    <source>
        <dbReference type="Proteomes" id="UP000018851"/>
    </source>
</evidence>
<dbReference type="SUPFAM" id="SSF52172">
    <property type="entry name" value="CheY-like"/>
    <property type="match status" value="1"/>
</dbReference>